<evidence type="ECO:0000313" key="1">
    <source>
        <dbReference type="EMBL" id="REE80153.1"/>
    </source>
</evidence>
<sequence>MQLLKPVIDSYYRCHLTKVSTLMLDNITLTFVRCSLRSKKIASPASERGDLFRYSIIRFSVIPSHISYRLGSDFTYRSDNVISFMM</sequence>
<dbReference type="Proteomes" id="UP000256304">
    <property type="component" value="Unassembled WGS sequence"/>
</dbReference>
<organism evidence="1 2">
    <name type="scientific">Paenibacillus taihuensis</name>
    <dbReference type="NCBI Taxonomy" id="1156355"/>
    <lineage>
        <taxon>Bacteria</taxon>
        <taxon>Bacillati</taxon>
        <taxon>Bacillota</taxon>
        <taxon>Bacilli</taxon>
        <taxon>Bacillales</taxon>
        <taxon>Paenibacillaceae</taxon>
        <taxon>Paenibacillus</taxon>
    </lineage>
</organism>
<accession>A0A3D9RJU3</accession>
<evidence type="ECO:0000313" key="2">
    <source>
        <dbReference type="Proteomes" id="UP000256304"/>
    </source>
</evidence>
<comment type="caution">
    <text evidence="1">The sequence shown here is derived from an EMBL/GenBank/DDBJ whole genome shotgun (WGS) entry which is preliminary data.</text>
</comment>
<keyword evidence="2" id="KW-1185">Reference proteome</keyword>
<gene>
    <name evidence="1" type="ORF">A8990_122107</name>
</gene>
<dbReference type="EMBL" id="QTTN01000022">
    <property type="protein sequence ID" value="REE80153.1"/>
    <property type="molecule type" value="Genomic_DNA"/>
</dbReference>
<reference evidence="1 2" key="1">
    <citation type="submission" date="2018-08" db="EMBL/GenBank/DDBJ databases">
        <title>Genomic Encyclopedia of Type Strains, Phase III (KMG-III): the genomes of soil and plant-associated and newly described type strains.</title>
        <authorList>
            <person name="Whitman W."/>
        </authorList>
    </citation>
    <scope>NUCLEOTIDE SEQUENCE [LARGE SCALE GENOMIC DNA]</scope>
    <source>
        <strain evidence="1 2">CGMCC 1.10966</strain>
    </source>
</reference>
<protein>
    <submittedName>
        <fullName evidence="1">Uncharacterized protein</fullName>
    </submittedName>
</protein>
<proteinExistence type="predicted"/>
<dbReference type="AlphaFoldDB" id="A0A3D9RJU3"/>
<name>A0A3D9RJU3_9BACL</name>